<feature type="domain" description="Tubulin/FtsZ 2-layer sandwich" evidence="14">
    <location>
        <begin position="823"/>
        <end position="956"/>
    </location>
</feature>
<comment type="function">
    <text evidence="12">Tubulin is the major constituent of microtubules, a cylinder consisting of laterally associated linear protofilaments composed of alpha- and beta-tubulin heterodimers. Microtubules grow by the addition of GTP-tubulin dimers to the microtubule end, where a stabilizing cap forms. Below the cap, tubulin dimers are in GDP-bound state, owing to GTPase activity of alpha-tubulin.</text>
</comment>
<keyword evidence="16" id="KW-1185">Reference proteome</keyword>
<dbReference type="Gene3D" id="1.10.600.10">
    <property type="entry name" value="Farnesyl Diphosphate Synthase"/>
    <property type="match status" value="1"/>
</dbReference>
<keyword evidence="6" id="KW-0493">Microtubule</keyword>
<dbReference type="GO" id="GO:0005874">
    <property type="term" value="C:microtubule"/>
    <property type="evidence" value="ECO:0007669"/>
    <property type="project" value="UniProtKB-KW"/>
</dbReference>
<dbReference type="InterPro" id="IPR036525">
    <property type="entry name" value="Tubulin/FtsZ_GTPase_sf"/>
</dbReference>
<dbReference type="PRINTS" id="PR01163">
    <property type="entry name" value="BETATUBULIN"/>
</dbReference>
<evidence type="ECO:0000256" key="11">
    <source>
        <dbReference type="ARBA" id="ARBA00023212"/>
    </source>
</evidence>
<keyword evidence="7" id="KW-0479">Metal-binding</keyword>
<evidence type="ECO:0000313" key="16">
    <source>
        <dbReference type="Proteomes" id="UP000019149"/>
    </source>
</evidence>
<keyword evidence="11" id="KW-0206">Cytoskeleton</keyword>
<evidence type="ECO:0000259" key="13">
    <source>
        <dbReference type="SMART" id="SM00864"/>
    </source>
</evidence>
<dbReference type="SUPFAM" id="SSF48576">
    <property type="entry name" value="Terpenoid synthases"/>
    <property type="match status" value="1"/>
</dbReference>
<gene>
    <name evidence="15" type="ORF">EGR_05154</name>
</gene>
<dbReference type="Gene3D" id="3.30.1330.20">
    <property type="entry name" value="Tubulin/FtsZ, C-terminal domain"/>
    <property type="match status" value="2"/>
</dbReference>
<dbReference type="Gene3D" id="3.40.50.1440">
    <property type="entry name" value="Tubulin/FtsZ, GTPase domain"/>
    <property type="match status" value="3"/>
</dbReference>
<accession>W6UGC9</accession>
<dbReference type="KEGG" id="egl:EGR_05154"/>
<dbReference type="Pfam" id="PF03953">
    <property type="entry name" value="Tubulin_C"/>
    <property type="match status" value="3"/>
</dbReference>
<name>W6UGC9_ECHGR</name>
<dbReference type="Pfam" id="PF00091">
    <property type="entry name" value="Tubulin"/>
    <property type="match status" value="1"/>
</dbReference>
<feature type="domain" description="Tubulin/FtsZ 2-layer sandwich" evidence="14">
    <location>
        <begin position="1013"/>
        <end position="1150"/>
    </location>
</feature>
<dbReference type="Proteomes" id="UP000019149">
    <property type="component" value="Unassembled WGS sequence"/>
</dbReference>
<dbReference type="GeneID" id="36340869"/>
<evidence type="ECO:0000259" key="14">
    <source>
        <dbReference type="SMART" id="SM00865"/>
    </source>
</evidence>
<dbReference type="InterPro" id="IPR017975">
    <property type="entry name" value="Tubulin_CS"/>
</dbReference>
<dbReference type="InterPro" id="IPR002453">
    <property type="entry name" value="Beta_tubulin"/>
</dbReference>
<dbReference type="CDD" id="cd02187">
    <property type="entry name" value="beta_tubulin"/>
    <property type="match status" value="2"/>
</dbReference>
<dbReference type="GO" id="GO:0005200">
    <property type="term" value="F:structural constituent of cytoskeleton"/>
    <property type="evidence" value="ECO:0007669"/>
    <property type="project" value="InterPro"/>
</dbReference>
<dbReference type="SUPFAM" id="SSF52490">
    <property type="entry name" value="Tubulin nucleotide-binding domain-like"/>
    <property type="match status" value="3"/>
</dbReference>
<dbReference type="InterPro" id="IPR000217">
    <property type="entry name" value="Tubulin"/>
</dbReference>
<keyword evidence="5" id="KW-0963">Cytoplasm</keyword>
<evidence type="ECO:0000256" key="5">
    <source>
        <dbReference type="ARBA" id="ARBA00022490"/>
    </source>
</evidence>
<dbReference type="RefSeq" id="XP_024351189.1">
    <property type="nucleotide sequence ID" value="XM_024494403.1"/>
</dbReference>
<dbReference type="PANTHER" id="PTHR11588">
    <property type="entry name" value="TUBULIN"/>
    <property type="match status" value="1"/>
</dbReference>
<feature type="domain" description="Tubulin/FtsZ GTPase" evidence="13">
    <location>
        <begin position="384"/>
        <end position="581"/>
    </location>
</feature>
<dbReference type="InterPro" id="IPR008949">
    <property type="entry name" value="Isoprenoid_synthase_dom_sf"/>
</dbReference>
<dbReference type="FunFam" id="3.40.50.1440:FF:000006">
    <property type="entry name" value="Tubulin beta chain"/>
    <property type="match status" value="1"/>
</dbReference>
<comment type="subunit">
    <text evidence="4">Dimer of alpha and beta chains. A typical microtubule is a hollow water-filled tube with an outer diameter of 25 nm and an inner diameter of 15 nM. Alpha-beta heterodimers associate head-to-tail to form protofilaments running lengthwise along the microtubule wall with the beta-tubulin subunit facing the microtubule plus end conferring a structural polarity. Microtubules usually have 13 protofilaments but different protofilament numbers can be found in some organisms and specialized cells.</text>
</comment>
<dbReference type="OrthoDB" id="6662575at2759"/>
<comment type="caution">
    <text evidence="15">The sequence shown here is derived from an EMBL/GenBank/DDBJ whole genome shotgun (WGS) entry which is preliminary data.</text>
</comment>
<dbReference type="InterPro" id="IPR023123">
    <property type="entry name" value="Tubulin_C"/>
</dbReference>
<dbReference type="PROSITE" id="PS00227">
    <property type="entry name" value="TUBULIN"/>
    <property type="match status" value="1"/>
</dbReference>
<dbReference type="SMR" id="W6UGC9"/>
<dbReference type="SMART" id="SM00864">
    <property type="entry name" value="Tubulin"/>
    <property type="match status" value="1"/>
</dbReference>
<protein>
    <submittedName>
        <fullName evidence="15">Tubulin beta-1 chain</fullName>
    </submittedName>
</protein>
<evidence type="ECO:0000256" key="6">
    <source>
        <dbReference type="ARBA" id="ARBA00022701"/>
    </source>
</evidence>
<sequence>MVTAGLRNARIYGQQISRSVSSKSYSHQDYCCNLVRKADFYNYLCCLALPQPQRRFAFAFRAFNVEIALIRDRAPTPQTTNLRFQYWEDFVQTLIDSRGVTSGMLHRSPIEAELDWAVNRFDDCLSRHWLLRLLHARRNRPGDVAFRDCSELEEYAESTNAPIHYGLAEAFGLKSLEVDHALSHLAKAQGIITHLRSIVPLVRQYRALLLPTDLLVQHDLPAEIALRLCLDSSDASVDPQAVERLRDICQVLATLARNHAARAVVLRSRPKTDLKTRQKSLLPLLLLPSVPVCRLLRALAACNFDPRHPRWLQPREGLMPLRVAWHAMRGTSATPPKMREILYLMIGQCGNQIGAKFWEVIADEHGIGPDGFYRGDSDLQIERIHVYFMEAAGGRMVPRTVLADLEPGTLDTVRSGPYGCLFRPDNFAFGNAGAGNNWAKGHYTEGAEMIESIMEIVHRECEACDCLQGFQVVHSMGGGTGAGMGTLLISKIREHYPDRIMCTFSCYPSPKVSDVVVEPYNTILSQNQLIELAEQTFVIDNEALYDICSRTLRLKDPTYRDLNHLVSITMSGITTSLRFPGQLNADLRKLGNNLIPFPRVHFFVTGFAPLLSRCSMSYRSDSVHELTSQVFHRHNIMSACNPLMGRYLTVAAMFRGRLSIKEVTREMQAVKSRNSPCFVEWIPNNVKTAVCDVPPRGLKMSVTFIGNTTAIQEIFYRLGEKFLVMLKRKAFLHWYTAEGMDECDFTAAIANVSDVVVEPYNATLSSHFLTEYSDMSFVIDNEALYDICYRVLKVDKPTYGDLNHLVSAAMAGVTTCLRFPGQLNADLRKLCTNLIPFPLLHFFIPAFAPLTSRFVHTYYNHTIHDLTTQIFDSKNLMTACDPRHGKYITVASVFRGRLSIKELEEEMQQVQSRNSAFFVDWIPNNVKTAVCDVPPRGLKMAISEVVVEPYNSVLGQSHLIDLSDESFTLDNEALFDICFRTLKIQHPTLGDLNHLVSATMSGITTCLRFPGQLNADLRKLGTNLIPFPRLHFFVPGFAPLTSRYGQAYHTYNVHDLTSQMFEARNLMSACDPRHGKYLTVAGMFRGRLSVKEVEEVITDVQNKNSAYFVEWIPNNIKTAICDVPPKGMSMSATFVGNTTAVQETFKRVCDQFAVMLKKRAFIHWYITEGMDEAEFDEAFTNVNDLIGEYQQYESD</sequence>
<keyword evidence="8" id="KW-0547">Nucleotide-binding</keyword>
<evidence type="ECO:0000256" key="8">
    <source>
        <dbReference type="ARBA" id="ARBA00022741"/>
    </source>
</evidence>
<dbReference type="AlphaFoldDB" id="W6UGC9"/>
<dbReference type="OMA" id="NIMSACN"/>
<evidence type="ECO:0000256" key="7">
    <source>
        <dbReference type="ARBA" id="ARBA00022723"/>
    </source>
</evidence>
<evidence type="ECO:0000256" key="12">
    <source>
        <dbReference type="ARBA" id="ARBA00034296"/>
    </source>
</evidence>
<dbReference type="GO" id="GO:0046872">
    <property type="term" value="F:metal ion binding"/>
    <property type="evidence" value="ECO:0007669"/>
    <property type="project" value="UniProtKB-KW"/>
</dbReference>
<dbReference type="EMBL" id="APAU02000036">
    <property type="protein sequence ID" value="EUB59993.1"/>
    <property type="molecule type" value="Genomic_DNA"/>
</dbReference>
<comment type="similarity">
    <text evidence="3">Belongs to the tubulin family.</text>
</comment>
<feature type="domain" description="Tubulin/FtsZ 2-layer sandwich" evidence="14">
    <location>
        <begin position="583"/>
        <end position="720"/>
    </location>
</feature>
<dbReference type="GO" id="GO:0005525">
    <property type="term" value="F:GTP binding"/>
    <property type="evidence" value="ECO:0007669"/>
    <property type="project" value="UniProtKB-KW"/>
</dbReference>
<evidence type="ECO:0000256" key="2">
    <source>
        <dbReference type="ARBA" id="ARBA00004245"/>
    </source>
</evidence>
<dbReference type="GO" id="GO:0003924">
    <property type="term" value="F:GTPase activity"/>
    <property type="evidence" value="ECO:0007669"/>
    <property type="project" value="InterPro"/>
</dbReference>
<dbReference type="Pfam" id="PF00494">
    <property type="entry name" value="SQS_PSY"/>
    <property type="match status" value="1"/>
</dbReference>
<dbReference type="CTD" id="36340869"/>
<evidence type="ECO:0000313" key="15">
    <source>
        <dbReference type="EMBL" id="EUB59993.1"/>
    </source>
</evidence>
<dbReference type="InterPro" id="IPR008280">
    <property type="entry name" value="Tub_FtsZ_C"/>
</dbReference>
<dbReference type="SUPFAM" id="SSF55307">
    <property type="entry name" value="Tubulin C-terminal domain-like"/>
    <property type="match status" value="3"/>
</dbReference>
<comment type="cofactor">
    <cofactor evidence="1">
        <name>Mg(2+)</name>
        <dbReference type="ChEBI" id="CHEBI:18420"/>
    </cofactor>
</comment>
<organism evidence="15 16">
    <name type="scientific">Echinococcus granulosus</name>
    <name type="common">Hydatid tapeworm</name>
    <dbReference type="NCBI Taxonomy" id="6210"/>
    <lineage>
        <taxon>Eukaryota</taxon>
        <taxon>Metazoa</taxon>
        <taxon>Spiralia</taxon>
        <taxon>Lophotrochozoa</taxon>
        <taxon>Platyhelminthes</taxon>
        <taxon>Cestoda</taxon>
        <taxon>Eucestoda</taxon>
        <taxon>Cyclophyllidea</taxon>
        <taxon>Taeniidae</taxon>
        <taxon>Echinococcus</taxon>
        <taxon>Echinococcus granulosus group</taxon>
    </lineage>
</organism>
<dbReference type="InterPro" id="IPR018316">
    <property type="entry name" value="Tubulin/FtsZ_2-layer-sand-dom"/>
</dbReference>
<dbReference type="PRINTS" id="PR01161">
    <property type="entry name" value="TUBULIN"/>
</dbReference>
<dbReference type="GO" id="GO:0007017">
    <property type="term" value="P:microtubule-based process"/>
    <property type="evidence" value="ECO:0007669"/>
    <property type="project" value="InterPro"/>
</dbReference>
<proteinExistence type="inferred from homology"/>
<evidence type="ECO:0000256" key="10">
    <source>
        <dbReference type="ARBA" id="ARBA00023134"/>
    </source>
</evidence>
<dbReference type="Gene3D" id="1.10.287.600">
    <property type="entry name" value="Helix hairpin bin"/>
    <property type="match status" value="1"/>
</dbReference>
<dbReference type="FunFam" id="3.30.1330.20:FF:000009">
    <property type="entry name" value="Tubulin beta chain"/>
    <property type="match status" value="3"/>
</dbReference>
<keyword evidence="10" id="KW-0342">GTP-binding</keyword>
<dbReference type="STRING" id="6210.W6UGC9"/>
<dbReference type="InterPro" id="IPR002060">
    <property type="entry name" value="Squ/phyt_synthse"/>
</dbReference>
<keyword evidence="9" id="KW-0460">Magnesium</keyword>
<evidence type="ECO:0000256" key="3">
    <source>
        <dbReference type="ARBA" id="ARBA00009636"/>
    </source>
</evidence>
<evidence type="ECO:0000256" key="1">
    <source>
        <dbReference type="ARBA" id="ARBA00001946"/>
    </source>
</evidence>
<dbReference type="SMART" id="SM00865">
    <property type="entry name" value="Tubulin_C"/>
    <property type="match status" value="3"/>
</dbReference>
<comment type="subcellular location">
    <subcellularLocation>
        <location evidence="2">Cytoplasm</location>
        <location evidence="2">Cytoskeleton</location>
    </subcellularLocation>
</comment>
<reference evidence="15 16" key="1">
    <citation type="journal article" date="2013" name="Nat. Genet.">
        <title>The genome of the hydatid tapeworm Echinococcus granulosus.</title>
        <authorList>
            <person name="Zheng H."/>
            <person name="Zhang W."/>
            <person name="Zhang L."/>
            <person name="Zhang Z."/>
            <person name="Li J."/>
            <person name="Lu G."/>
            <person name="Zhu Y."/>
            <person name="Wang Y."/>
            <person name="Huang Y."/>
            <person name="Liu J."/>
            <person name="Kang H."/>
            <person name="Chen J."/>
            <person name="Wang L."/>
            <person name="Chen A."/>
            <person name="Yu S."/>
            <person name="Gao Z."/>
            <person name="Jin L."/>
            <person name="Gu W."/>
            <person name="Wang Z."/>
            <person name="Zhao L."/>
            <person name="Shi B."/>
            <person name="Wen H."/>
            <person name="Lin R."/>
            <person name="Jones M.K."/>
            <person name="Brejova B."/>
            <person name="Vinar T."/>
            <person name="Zhao G."/>
            <person name="McManus D.P."/>
            <person name="Chen Z."/>
            <person name="Zhou Y."/>
            <person name="Wang S."/>
        </authorList>
    </citation>
    <scope>NUCLEOTIDE SEQUENCE [LARGE SCALE GENOMIC DNA]</scope>
</reference>
<evidence type="ECO:0000256" key="4">
    <source>
        <dbReference type="ARBA" id="ARBA00011747"/>
    </source>
</evidence>
<evidence type="ECO:0000256" key="9">
    <source>
        <dbReference type="ARBA" id="ARBA00022842"/>
    </source>
</evidence>
<dbReference type="InterPro" id="IPR003008">
    <property type="entry name" value="Tubulin_FtsZ_GTPase"/>
</dbReference>
<dbReference type="InterPro" id="IPR037103">
    <property type="entry name" value="Tubulin/FtsZ-like_C"/>
</dbReference>